<feature type="domain" description="Pseudouridine synthase I TruA alpha/beta" evidence="8">
    <location>
        <begin position="152"/>
        <end position="254"/>
    </location>
</feature>
<dbReference type="PANTHER" id="PTHR11142">
    <property type="entry name" value="PSEUDOURIDYLATE SYNTHASE"/>
    <property type="match status" value="1"/>
</dbReference>
<comment type="similarity">
    <text evidence="1 4 7">Belongs to the tRNA pseudouridine synthase TruA family.</text>
</comment>
<feature type="active site" description="Nucleophile" evidence="4 5">
    <location>
        <position position="59"/>
    </location>
</feature>
<evidence type="ECO:0000256" key="4">
    <source>
        <dbReference type="HAMAP-Rule" id="MF_00171"/>
    </source>
</evidence>
<sequence length="256" mass="28934">MNKEKSRYKITFEYDGSNFAGMQVQPHQRTVELVLTNAINKIAKKPQPPIALIASGRTDAKVHALGQVAHFDLPFSIKPEALLKALNSSLPLDVLIKSVELVSPDFHARYNAHHKRYRYRVSQGEFVDPFKRNYTGHFKYPLDVARMQQAGRDLVGEHDFTSFVASGSHVKSNVRTIYEVSVNRDEQRDEIVMEFSGSGFLYNQVRIMVAVLLEIGTGQRAVDDIPRILAGKDRQLARWTAPANGLYLVSVDYDDD</sequence>
<dbReference type="GO" id="GO:0160147">
    <property type="term" value="F:tRNA pseudouridine(38-40) synthase activity"/>
    <property type="evidence" value="ECO:0007669"/>
    <property type="project" value="UniProtKB-EC"/>
</dbReference>
<dbReference type="Proteomes" id="UP000031620">
    <property type="component" value="Chromosome"/>
</dbReference>
<dbReference type="SUPFAM" id="SSF55120">
    <property type="entry name" value="Pseudouridine synthase"/>
    <property type="match status" value="1"/>
</dbReference>
<evidence type="ECO:0000313" key="10">
    <source>
        <dbReference type="Proteomes" id="UP000031620"/>
    </source>
</evidence>
<dbReference type="STRING" id="1291742.LOOC260_105690"/>
<dbReference type="CDD" id="cd02570">
    <property type="entry name" value="PseudoU_synth_EcTruA"/>
    <property type="match status" value="1"/>
</dbReference>
<dbReference type="EMBL" id="AP014680">
    <property type="protein sequence ID" value="BAP85126.1"/>
    <property type="molecule type" value="Genomic_DNA"/>
</dbReference>
<reference evidence="9 10" key="1">
    <citation type="submission" date="2014-11" db="EMBL/GenBank/DDBJ databases">
        <title>Complete genome sequence and analysis of Lactobacillus hokkaidonensis LOOC260T.</title>
        <authorList>
            <person name="Tanizawa Y."/>
            <person name="Tohno M."/>
            <person name="Kaminuma E."/>
            <person name="Nakamura Y."/>
            <person name="Arita M."/>
        </authorList>
    </citation>
    <scope>NUCLEOTIDE SEQUENCE [LARGE SCALE GENOMIC DNA]</scope>
    <source>
        <strain evidence="9 10">LOOC260</strain>
    </source>
</reference>
<keyword evidence="3 4" id="KW-0413">Isomerase</keyword>
<feature type="binding site" evidence="4 6">
    <location>
        <position position="117"/>
    </location>
    <ligand>
        <name>substrate</name>
    </ligand>
</feature>
<dbReference type="FunFam" id="3.30.70.580:FF:000001">
    <property type="entry name" value="tRNA pseudouridine synthase A"/>
    <property type="match status" value="1"/>
</dbReference>
<dbReference type="NCBIfam" id="TIGR00071">
    <property type="entry name" value="hisT_truA"/>
    <property type="match status" value="1"/>
</dbReference>
<dbReference type="GO" id="GO:0031119">
    <property type="term" value="P:tRNA pseudouridine synthesis"/>
    <property type="evidence" value="ECO:0007669"/>
    <property type="project" value="UniProtKB-UniRule"/>
</dbReference>
<comment type="catalytic activity">
    <reaction evidence="4 7">
        <text>uridine(38/39/40) in tRNA = pseudouridine(38/39/40) in tRNA</text>
        <dbReference type="Rhea" id="RHEA:22376"/>
        <dbReference type="Rhea" id="RHEA-COMP:10085"/>
        <dbReference type="Rhea" id="RHEA-COMP:10087"/>
        <dbReference type="ChEBI" id="CHEBI:65314"/>
        <dbReference type="ChEBI" id="CHEBI:65315"/>
        <dbReference type="EC" id="5.4.99.12"/>
    </reaction>
</comment>
<dbReference type="PANTHER" id="PTHR11142:SF0">
    <property type="entry name" value="TRNA PSEUDOURIDINE SYNTHASE-LIKE 1"/>
    <property type="match status" value="1"/>
</dbReference>
<dbReference type="HAMAP" id="MF_00171">
    <property type="entry name" value="TruA"/>
    <property type="match status" value="1"/>
</dbReference>
<comment type="subunit">
    <text evidence="4">Homodimer.</text>
</comment>
<evidence type="ECO:0000256" key="5">
    <source>
        <dbReference type="PIRSR" id="PIRSR001430-1"/>
    </source>
</evidence>
<dbReference type="InterPro" id="IPR020103">
    <property type="entry name" value="PsdUridine_synth_cat_dom_sf"/>
</dbReference>
<evidence type="ECO:0000256" key="7">
    <source>
        <dbReference type="RuleBase" id="RU003792"/>
    </source>
</evidence>
<gene>
    <name evidence="4 9" type="primary">truA</name>
    <name evidence="9" type="ORF">LOOC260_105690</name>
</gene>
<dbReference type="AlphaFoldDB" id="A0A0A1GXG6"/>
<name>A0A0A1GXG6_9LACO</name>
<protein>
    <recommendedName>
        <fullName evidence="4">tRNA pseudouridine synthase A</fullName>
        <ecNumber evidence="4">5.4.99.12</ecNumber>
    </recommendedName>
    <alternativeName>
        <fullName evidence="4">tRNA pseudouridine(38-40) synthase</fullName>
    </alternativeName>
    <alternativeName>
        <fullName evidence="4">tRNA pseudouridylate synthase I</fullName>
    </alternativeName>
    <alternativeName>
        <fullName evidence="4">tRNA-uridine isomerase I</fullName>
    </alternativeName>
</protein>
<dbReference type="Pfam" id="PF01416">
    <property type="entry name" value="PseudoU_synth_1"/>
    <property type="match status" value="2"/>
</dbReference>
<evidence type="ECO:0000313" key="9">
    <source>
        <dbReference type="EMBL" id="BAP85126.1"/>
    </source>
</evidence>
<dbReference type="KEGG" id="lho:LOOC260_105690"/>
<dbReference type="GO" id="GO:0003723">
    <property type="term" value="F:RNA binding"/>
    <property type="evidence" value="ECO:0007669"/>
    <property type="project" value="InterPro"/>
</dbReference>
<dbReference type="PIRSF" id="PIRSF001430">
    <property type="entry name" value="tRNA_psdUrid_synth"/>
    <property type="match status" value="1"/>
</dbReference>
<evidence type="ECO:0000256" key="1">
    <source>
        <dbReference type="ARBA" id="ARBA00009375"/>
    </source>
</evidence>
<dbReference type="InterPro" id="IPR001406">
    <property type="entry name" value="PsdUridine_synth_TruA"/>
</dbReference>
<dbReference type="InterPro" id="IPR020095">
    <property type="entry name" value="PsdUridine_synth_TruA_C"/>
</dbReference>
<evidence type="ECO:0000256" key="2">
    <source>
        <dbReference type="ARBA" id="ARBA00022694"/>
    </source>
</evidence>
<feature type="domain" description="Pseudouridine synthase I TruA alpha/beta" evidence="8">
    <location>
        <begin position="13"/>
        <end position="111"/>
    </location>
</feature>
<dbReference type="EC" id="5.4.99.12" evidence="4"/>
<dbReference type="HOGENOM" id="CLU_014673_0_1_9"/>
<organism evidence="9 10">
    <name type="scientific">Paucilactobacillus hokkaidonensis JCM 18461</name>
    <dbReference type="NCBI Taxonomy" id="1291742"/>
    <lineage>
        <taxon>Bacteria</taxon>
        <taxon>Bacillati</taxon>
        <taxon>Bacillota</taxon>
        <taxon>Bacilli</taxon>
        <taxon>Lactobacillales</taxon>
        <taxon>Lactobacillaceae</taxon>
        <taxon>Paucilactobacillus</taxon>
    </lineage>
</organism>
<evidence type="ECO:0000256" key="6">
    <source>
        <dbReference type="PIRSR" id="PIRSR001430-2"/>
    </source>
</evidence>
<comment type="caution">
    <text evidence="4">Lacks conserved residue(s) required for the propagation of feature annotation.</text>
</comment>
<accession>A0A0A1GXG6</accession>
<dbReference type="RefSeq" id="WP_041092840.1">
    <property type="nucleotide sequence ID" value="NZ_AP014680.1"/>
</dbReference>
<comment type="function">
    <text evidence="4">Formation of pseudouridine at positions 38, 39 and 40 in the anticodon stem and loop of transfer RNAs.</text>
</comment>
<dbReference type="InterPro" id="IPR020097">
    <property type="entry name" value="PsdUridine_synth_TruA_a/b_dom"/>
</dbReference>
<evidence type="ECO:0000259" key="8">
    <source>
        <dbReference type="Pfam" id="PF01416"/>
    </source>
</evidence>
<evidence type="ECO:0000256" key="3">
    <source>
        <dbReference type="ARBA" id="ARBA00023235"/>
    </source>
</evidence>
<dbReference type="Gene3D" id="3.30.70.660">
    <property type="entry name" value="Pseudouridine synthase I, catalytic domain, C-terminal subdomain"/>
    <property type="match status" value="1"/>
</dbReference>
<proteinExistence type="inferred from homology"/>
<dbReference type="InterPro" id="IPR020094">
    <property type="entry name" value="TruA/RsuA/RluB/E/F_N"/>
</dbReference>
<dbReference type="Gene3D" id="3.30.70.580">
    <property type="entry name" value="Pseudouridine synthase I, catalytic domain, N-terminal subdomain"/>
    <property type="match status" value="1"/>
</dbReference>
<keyword evidence="2 4" id="KW-0819">tRNA processing</keyword>